<evidence type="ECO:0000256" key="1">
    <source>
        <dbReference type="SAM" id="MobiDB-lite"/>
    </source>
</evidence>
<dbReference type="GO" id="GO:0034599">
    <property type="term" value="P:cellular response to oxidative stress"/>
    <property type="evidence" value="ECO:0007669"/>
    <property type="project" value="TreeGrafter"/>
</dbReference>
<feature type="region of interest" description="Disordered" evidence="1">
    <location>
        <begin position="120"/>
        <end position="140"/>
    </location>
</feature>
<feature type="compositionally biased region" description="Basic and acidic residues" evidence="1">
    <location>
        <begin position="130"/>
        <end position="140"/>
    </location>
</feature>
<sequence length="306" mass="34258">MLSHTGNVSPRRAHSASWNEKAALPLPSSSRRGARPLSVPARMKRRWPLLLCVAIFFLVAMSFRSSSGKSPTLAHDGTQDRVGKPGSVDGFEREAAPAAEEDVMAKDDLFVQRLGDAKERTPAEIEADEEAARQEEEKGAEGRRDKVRALVWWITRGGIFPDDYRIPSAGTIAKMPQTEWESMLADVEGTDEHVFLGEWLGEANLSQRVTVFSKTFCPFSKRAKDILDEYPIHPDPYIIELDQRDDMSLIQDLLLSLTGRRTVPNVMIHFVSIGGADETQLLHSEGGLQRRLSISEPEFHDWTRGH</sequence>
<dbReference type="Pfam" id="PF00462">
    <property type="entry name" value="Glutaredoxin"/>
    <property type="match status" value="1"/>
</dbReference>
<dbReference type="Proteomes" id="UP001233271">
    <property type="component" value="Chromosome 2"/>
</dbReference>
<protein>
    <recommendedName>
        <fullName evidence="2">Glutaredoxin domain-containing protein</fullName>
    </recommendedName>
</protein>
<organism evidence="3 4">
    <name type="scientific">Cutaneotrichosporon cavernicola</name>
    <dbReference type="NCBI Taxonomy" id="279322"/>
    <lineage>
        <taxon>Eukaryota</taxon>
        <taxon>Fungi</taxon>
        <taxon>Dikarya</taxon>
        <taxon>Basidiomycota</taxon>
        <taxon>Agaricomycotina</taxon>
        <taxon>Tremellomycetes</taxon>
        <taxon>Trichosporonales</taxon>
        <taxon>Trichosporonaceae</taxon>
        <taxon>Cutaneotrichosporon</taxon>
    </lineage>
</organism>
<dbReference type="PROSITE" id="PS51354">
    <property type="entry name" value="GLUTAREDOXIN_2"/>
    <property type="match status" value="1"/>
</dbReference>
<dbReference type="GeneID" id="85493262"/>
<gene>
    <name evidence="3" type="ORF">CcaverHIS019_0207530</name>
</gene>
<dbReference type="SUPFAM" id="SSF52833">
    <property type="entry name" value="Thioredoxin-like"/>
    <property type="match status" value="1"/>
</dbReference>
<dbReference type="CDD" id="cd03419">
    <property type="entry name" value="GRX_GRXh_1_2_like"/>
    <property type="match status" value="1"/>
</dbReference>
<evidence type="ECO:0000313" key="3">
    <source>
        <dbReference type="EMBL" id="BEI89391.1"/>
    </source>
</evidence>
<dbReference type="EMBL" id="AP028213">
    <property type="protein sequence ID" value="BEI89391.1"/>
    <property type="molecule type" value="Genomic_DNA"/>
</dbReference>
<dbReference type="InterPro" id="IPR036249">
    <property type="entry name" value="Thioredoxin-like_sf"/>
</dbReference>
<dbReference type="InterPro" id="IPR014025">
    <property type="entry name" value="Glutaredoxin_subgr"/>
</dbReference>
<keyword evidence="4" id="KW-1185">Reference proteome</keyword>
<dbReference type="NCBIfam" id="TIGR02180">
    <property type="entry name" value="GRX_euk"/>
    <property type="match status" value="1"/>
</dbReference>
<dbReference type="GO" id="GO:0000324">
    <property type="term" value="C:fungal-type vacuole"/>
    <property type="evidence" value="ECO:0007669"/>
    <property type="project" value="TreeGrafter"/>
</dbReference>
<evidence type="ECO:0000313" key="4">
    <source>
        <dbReference type="Proteomes" id="UP001233271"/>
    </source>
</evidence>
<feature type="domain" description="Glutaredoxin" evidence="2">
    <location>
        <begin position="209"/>
        <end position="268"/>
    </location>
</feature>
<dbReference type="PRINTS" id="PR00160">
    <property type="entry name" value="GLUTAREDOXIN"/>
</dbReference>
<dbReference type="GO" id="GO:0005796">
    <property type="term" value="C:Golgi lumen"/>
    <property type="evidence" value="ECO:0007669"/>
    <property type="project" value="TreeGrafter"/>
</dbReference>
<dbReference type="Gene3D" id="3.40.30.10">
    <property type="entry name" value="Glutaredoxin"/>
    <property type="match status" value="1"/>
</dbReference>
<name>A0AA48L041_9TREE</name>
<dbReference type="PANTHER" id="PTHR45694:SF5">
    <property type="entry name" value="GLUTAREDOXIN 2"/>
    <property type="match status" value="1"/>
</dbReference>
<reference evidence="3" key="1">
    <citation type="journal article" date="2023" name="BMC Genomics">
        <title>Chromosome-level genome assemblies of Cutaneotrichosporon spp. (Trichosporonales, Basidiomycota) reveal imbalanced evolution between nucleotide sequences and chromosome synteny.</title>
        <authorList>
            <person name="Kobayashi Y."/>
            <person name="Kayamori A."/>
            <person name="Aoki K."/>
            <person name="Shiwa Y."/>
            <person name="Matsutani M."/>
            <person name="Fujita N."/>
            <person name="Sugita T."/>
            <person name="Iwasaki W."/>
            <person name="Tanaka N."/>
            <person name="Takashima M."/>
        </authorList>
    </citation>
    <scope>NUCLEOTIDE SEQUENCE</scope>
    <source>
        <strain evidence="3">HIS019</strain>
    </source>
</reference>
<dbReference type="RefSeq" id="XP_060454657.1">
    <property type="nucleotide sequence ID" value="XM_060597800.1"/>
</dbReference>
<feature type="region of interest" description="Disordered" evidence="1">
    <location>
        <begin position="66"/>
        <end position="90"/>
    </location>
</feature>
<dbReference type="KEGG" id="ccac:CcaHIS019_0207530"/>
<feature type="region of interest" description="Disordered" evidence="1">
    <location>
        <begin position="1"/>
        <end position="35"/>
    </location>
</feature>
<proteinExistence type="predicted"/>
<accession>A0AA48L041</accession>
<dbReference type="InterPro" id="IPR011899">
    <property type="entry name" value="Glutaredoxin_euk/vir"/>
</dbReference>
<dbReference type="PANTHER" id="PTHR45694">
    <property type="entry name" value="GLUTAREDOXIN 2"/>
    <property type="match status" value="1"/>
</dbReference>
<dbReference type="InterPro" id="IPR002109">
    <property type="entry name" value="Glutaredoxin"/>
</dbReference>
<evidence type="ECO:0000259" key="2">
    <source>
        <dbReference type="Pfam" id="PF00462"/>
    </source>
</evidence>
<dbReference type="GO" id="GO:0005801">
    <property type="term" value="C:cis-Golgi network"/>
    <property type="evidence" value="ECO:0007669"/>
    <property type="project" value="TreeGrafter"/>
</dbReference>
<dbReference type="GO" id="GO:0015038">
    <property type="term" value="F:glutathione disulfide oxidoreductase activity"/>
    <property type="evidence" value="ECO:0007669"/>
    <property type="project" value="TreeGrafter"/>
</dbReference>
<dbReference type="AlphaFoldDB" id="A0AA48L041"/>